<dbReference type="EMBL" id="VDEQ01000230">
    <property type="protein sequence ID" value="MQS38100.1"/>
    <property type="molecule type" value="Genomic_DNA"/>
</dbReference>
<reference evidence="2 3" key="1">
    <citation type="submission" date="2019-06" db="EMBL/GenBank/DDBJ databases">
        <title>Comparative genomics and metabolomics analyses of clavulanic acid producing Streptomyces species provides insight into specialized metabolism and evolution of beta-lactam biosynthetic gene clusters.</title>
        <authorList>
            <person name="Moore M.A."/>
            <person name="Cruz-Morales P."/>
            <person name="Barona Gomez F."/>
            <person name="Kapil T."/>
        </authorList>
    </citation>
    <scope>NUCLEOTIDE SEQUENCE [LARGE SCALE GENOMIC DNA]</scope>
    <source>
        <strain evidence="2 3">T-272</strain>
    </source>
</reference>
<evidence type="ECO:0000313" key="3">
    <source>
        <dbReference type="Proteomes" id="UP000460558"/>
    </source>
</evidence>
<feature type="region of interest" description="Disordered" evidence="1">
    <location>
        <begin position="50"/>
        <end position="69"/>
    </location>
</feature>
<gene>
    <name evidence="2" type="ORF">FFZ77_21495</name>
</gene>
<sequence length="69" mass="7133">MLPLEGTSPGLGTRDSGLGTRGSGLGARGSEVADRGSGYDTLSSASSRNLRTLSKLITAPRPGRFPKWT</sequence>
<proteinExistence type="predicted"/>
<comment type="caution">
    <text evidence="2">The sequence shown here is derived from an EMBL/GenBank/DDBJ whole genome shotgun (WGS) entry which is preliminary data.</text>
</comment>
<protein>
    <submittedName>
        <fullName evidence="2">Uncharacterized protein</fullName>
    </submittedName>
</protein>
<dbReference type="Proteomes" id="UP000460558">
    <property type="component" value="Unassembled WGS sequence"/>
</dbReference>
<organism evidence="2 3">
    <name type="scientific">Streptomyces katsurahamanus</name>
    <dbReference type="NCBI Taxonomy" id="2577098"/>
    <lineage>
        <taxon>Bacteria</taxon>
        <taxon>Bacillati</taxon>
        <taxon>Actinomycetota</taxon>
        <taxon>Actinomycetes</taxon>
        <taxon>Kitasatosporales</taxon>
        <taxon>Streptomycetaceae</taxon>
        <taxon>Streptomyces</taxon>
    </lineage>
</organism>
<evidence type="ECO:0000313" key="2">
    <source>
        <dbReference type="EMBL" id="MQS38100.1"/>
    </source>
</evidence>
<name>A0ABW9NXP2_9ACTN</name>
<keyword evidence="3" id="KW-1185">Reference proteome</keyword>
<accession>A0ABW9NXP2</accession>
<feature type="region of interest" description="Disordered" evidence="1">
    <location>
        <begin position="1"/>
        <end position="45"/>
    </location>
</feature>
<evidence type="ECO:0000256" key="1">
    <source>
        <dbReference type="SAM" id="MobiDB-lite"/>
    </source>
</evidence>